<name>A0AAV5KKA5_9ROSI</name>
<proteinExistence type="predicted"/>
<comment type="caution">
    <text evidence="1">The sequence shown here is derived from an EMBL/GenBank/DDBJ whole genome shotgun (WGS) entry which is preliminary data.</text>
</comment>
<dbReference type="EMBL" id="BPVZ01000067">
    <property type="protein sequence ID" value="GKV25018.1"/>
    <property type="molecule type" value="Genomic_DNA"/>
</dbReference>
<organism evidence="1 2">
    <name type="scientific">Rubroshorea leprosula</name>
    <dbReference type="NCBI Taxonomy" id="152421"/>
    <lineage>
        <taxon>Eukaryota</taxon>
        <taxon>Viridiplantae</taxon>
        <taxon>Streptophyta</taxon>
        <taxon>Embryophyta</taxon>
        <taxon>Tracheophyta</taxon>
        <taxon>Spermatophyta</taxon>
        <taxon>Magnoliopsida</taxon>
        <taxon>eudicotyledons</taxon>
        <taxon>Gunneridae</taxon>
        <taxon>Pentapetalae</taxon>
        <taxon>rosids</taxon>
        <taxon>malvids</taxon>
        <taxon>Malvales</taxon>
        <taxon>Dipterocarpaceae</taxon>
        <taxon>Rubroshorea</taxon>
    </lineage>
</organism>
<gene>
    <name evidence="1" type="ORF">SLEP1_g34529</name>
</gene>
<evidence type="ECO:0000313" key="1">
    <source>
        <dbReference type="EMBL" id="GKV25018.1"/>
    </source>
</evidence>
<dbReference type="Proteomes" id="UP001054252">
    <property type="component" value="Unassembled WGS sequence"/>
</dbReference>
<reference evidence="1 2" key="1">
    <citation type="journal article" date="2021" name="Commun. Biol.">
        <title>The genome of Shorea leprosula (Dipterocarpaceae) highlights the ecological relevance of drought in aseasonal tropical rainforests.</title>
        <authorList>
            <person name="Ng K.K.S."/>
            <person name="Kobayashi M.J."/>
            <person name="Fawcett J.A."/>
            <person name="Hatakeyama M."/>
            <person name="Paape T."/>
            <person name="Ng C.H."/>
            <person name="Ang C.C."/>
            <person name="Tnah L.H."/>
            <person name="Lee C.T."/>
            <person name="Nishiyama T."/>
            <person name="Sese J."/>
            <person name="O'Brien M.J."/>
            <person name="Copetti D."/>
            <person name="Mohd Noor M.I."/>
            <person name="Ong R.C."/>
            <person name="Putra M."/>
            <person name="Sireger I.Z."/>
            <person name="Indrioko S."/>
            <person name="Kosugi Y."/>
            <person name="Izuno A."/>
            <person name="Isagi Y."/>
            <person name="Lee S.L."/>
            <person name="Shimizu K.K."/>
        </authorList>
    </citation>
    <scope>NUCLEOTIDE SEQUENCE [LARGE SCALE GENOMIC DNA]</scope>
    <source>
        <strain evidence="1">214</strain>
    </source>
</reference>
<sequence length="122" mass="14014">MIAIKKTIQPLKEATELIEEDSKLLNKKMGQIRLAIAIVGQIRHRNLLPLLVHVGCLAKMNPLPSRSFACLALQYLMRSLYSLCIPRMMVATLHLRGLLFWASRKDSLMQCMGFQRLTKKYM</sequence>
<protein>
    <submittedName>
        <fullName evidence="1">Uncharacterized protein</fullName>
    </submittedName>
</protein>
<keyword evidence="2" id="KW-1185">Reference proteome</keyword>
<accession>A0AAV5KKA5</accession>
<evidence type="ECO:0000313" key="2">
    <source>
        <dbReference type="Proteomes" id="UP001054252"/>
    </source>
</evidence>
<dbReference type="AlphaFoldDB" id="A0AAV5KKA5"/>